<keyword evidence="4" id="KW-0654">Proteoglycan</keyword>
<gene>
    <name evidence="13" type="ORF">BOKJ2_LOCUS12609</name>
</gene>
<evidence type="ECO:0000256" key="2">
    <source>
        <dbReference type="ARBA" id="ARBA00005343"/>
    </source>
</evidence>
<evidence type="ECO:0000256" key="8">
    <source>
        <dbReference type="ARBA" id="ARBA00023207"/>
    </source>
</evidence>
<evidence type="ECO:0000256" key="9">
    <source>
        <dbReference type="SAM" id="MobiDB-lite"/>
    </source>
</evidence>
<dbReference type="AlphaFoldDB" id="A0A811LN23"/>
<dbReference type="Proteomes" id="UP000614601">
    <property type="component" value="Unassembled WGS sequence"/>
</dbReference>
<protein>
    <recommendedName>
        <fullName evidence="12">Syndecan/Neurexin domain-containing protein</fullName>
    </recommendedName>
</protein>
<name>A0A811LN23_9BILA</name>
<feature type="compositionally biased region" description="Acidic residues" evidence="9">
    <location>
        <begin position="105"/>
        <end position="127"/>
    </location>
</feature>
<dbReference type="PANTHER" id="PTHR10915:SF1">
    <property type="entry name" value="SYNDECAN"/>
    <property type="match status" value="1"/>
</dbReference>
<keyword evidence="5 10" id="KW-1133">Transmembrane helix</keyword>
<dbReference type="EMBL" id="CAJFDH010000006">
    <property type="protein sequence ID" value="CAD5228300.1"/>
    <property type="molecule type" value="Genomic_DNA"/>
</dbReference>
<feature type="transmembrane region" description="Helical" evidence="10">
    <location>
        <begin position="198"/>
        <end position="222"/>
    </location>
</feature>
<dbReference type="GO" id="GO:0016020">
    <property type="term" value="C:membrane"/>
    <property type="evidence" value="ECO:0007669"/>
    <property type="project" value="UniProtKB-SubCell"/>
</dbReference>
<dbReference type="InterPro" id="IPR027789">
    <property type="entry name" value="Syndecan/Neurexin_dom"/>
</dbReference>
<feature type="compositionally biased region" description="Low complexity" evidence="9">
    <location>
        <begin position="147"/>
        <end position="170"/>
    </location>
</feature>
<comment type="caution">
    <text evidence="13">The sequence shown here is derived from an EMBL/GenBank/DDBJ whole genome shotgun (WGS) entry which is preliminary data.</text>
</comment>
<accession>A0A811LN23</accession>
<keyword evidence="7" id="KW-0325">Glycoprotein</keyword>
<evidence type="ECO:0000256" key="1">
    <source>
        <dbReference type="ARBA" id="ARBA00004479"/>
    </source>
</evidence>
<comment type="similarity">
    <text evidence="2">Belongs to the syndecan proteoglycan family.</text>
</comment>
<evidence type="ECO:0000313" key="14">
    <source>
        <dbReference type="Proteomes" id="UP000614601"/>
    </source>
</evidence>
<evidence type="ECO:0000256" key="5">
    <source>
        <dbReference type="ARBA" id="ARBA00022989"/>
    </source>
</evidence>
<dbReference type="Proteomes" id="UP000783686">
    <property type="component" value="Unassembled WGS sequence"/>
</dbReference>
<organism evidence="13 14">
    <name type="scientific">Bursaphelenchus okinawaensis</name>
    <dbReference type="NCBI Taxonomy" id="465554"/>
    <lineage>
        <taxon>Eukaryota</taxon>
        <taxon>Metazoa</taxon>
        <taxon>Ecdysozoa</taxon>
        <taxon>Nematoda</taxon>
        <taxon>Chromadorea</taxon>
        <taxon>Rhabditida</taxon>
        <taxon>Tylenchina</taxon>
        <taxon>Tylenchomorpha</taxon>
        <taxon>Aphelenchoidea</taxon>
        <taxon>Aphelenchoididae</taxon>
        <taxon>Bursaphelenchus</taxon>
    </lineage>
</organism>
<keyword evidence="8" id="KW-0357">Heparan sulfate</keyword>
<sequence length="259" mass="28532">MHPLTWTTLFIVTVLTQQALPKSDSANHKGNIDVIEASGRPANGRLDDEQVRGSGSHNPDDEDGDAVEGSGRYTPPSTPPAVVKEVKLTTTTTTERPKVEIHPDDMDEDEDDEDDDDDDEEYEDDTQGQEVDNGPSPVVPVPIATQTPVYVTTSTSTTTERPTTTSTRRPYVQQNPTVEDAKTEFPFGFRFDMLQPGILAAISGGVVIGILLAILVVMYIVYRIRKKDSGSYPVDEPRQPPHYSYAYQKAPTATKEFYA</sequence>
<evidence type="ECO:0000256" key="7">
    <source>
        <dbReference type="ARBA" id="ARBA00023180"/>
    </source>
</evidence>
<keyword evidence="14" id="KW-1185">Reference proteome</keyword>
<evidence type="ECO:0000313" key="13">
    <source>
        <dbReference type="EMBL" id="CAD5228300.1"/>
    </source>
</evidence>
<dbReference type="InterPro" id="IPR001050">
    <property type="entry name" value="Syndecan"/>
</dbReference>
<keyword evidence="11" id="KW-0732">Signal</keyword>
<dbReference type="PANTHER" id="PTHR10915">
    <property type="entry name" value="SYNDECAN"/>
    <property type="match status" value="1"/>
</dbReference>
<dbReference type="OrthoDB" id="10044468at2759"/>
<dbReference type="Pfam" id="PF01034">
    <property type="entry name" value="Syndecan"/>
    <property type="match status" value="1"/>
</dbReference>
<dbReference type="EMBL" id="CAJFCW020000006">
    <property type="protein sequence ID" value="CAG9124327.1"/>
    <property type="molecule type" value="Genomic_DNA"/>
</dbReference>
<evidence type="ECO:0000256" key="11">
    <source>
        <dbReference type="SAM" id="SignalP"/>
    </source>
</evidence>
<keyword evidence="6 10" id="KW-0472">Membrane</keyword>
<feature type="compositionally biased region" description="Basic and acidic residues" evidence="9">
    <location>
        <begin position="95"/>
        <end position="104"/>
    </location>
</feature>
<dbReference type="GO" id="GO:0016477">
    <property type="term" value="P:cell migration"/>
    <property type="evidence" value="ECO:0007669"/>
    <property type="project" value="TreeGrafter"/>
</dbReference>
<evidence type="ECO:0000256" key="4">
    <source>
        <dbReference type="ARBA" id="ARBA00022974"/>
    </source>
</evidence>
<reference evidence="13" key="1">
    <citation type="submission" date="2020-09" db="EMBL/GenBank/DDBJ databases">
        <authorList>
            <person name="Kikuchi T."/>
        </authorList>
    </citation>
    <scope>NUCLEOTIDE SEQUENCE</scope>
    <source>
        <strain evidence="13">SH1</strain>
    </source>
</reference>
<dbReference type="GO" id="GO:0009986">
    <property type="term" value="C:cell surface"/>
    <property type="evidence" value="ECO:0007669"/>
    <property type="project" value="TreeGrafter"/>
</dbReference>
<feature type="domain" description="Syndecan/Neurexin" evidence="12">
    <location>
        <begin position="195"/>
        <end position="257"/>
    </location>
</feature>
<evidence type="ECO:0000256" key="6">
    <source>
        <dbReference type="ARBA" id="ARBA00023136"/>
    </source>
</evidence>
<evidence type="ECO:0000259" key="12">
    <source>
        <dbReference type="Pfam" id="PF01034"/>
    </source>
</evidence>
<proteinExistence type="inferred from homology"/>
<evidence type="ECO:0000256" key="3">
    <source>
        <dbReference type="ARBA" id="ARBA00022692"/>
    </source>
</evidence>
<feature type="chain" id="PRO_5044131747" description="Syndecan/Neurexin domain-containing protein" evidence="11">
    <location>
        <begin position="22"/>
        <end position="259"/>
    </location>
</feature>
<keyword evidence="3 10" id="KW-0812">Transmembrane</keyword>
<feature type="signal peptide" evidence="11">
    <location>
        <begin position="1"/>
        <end position="21"/>
    </location>
</feature>
<comment type="subcellular location">
    <subcellularLocation>
        <location evidence="1">Membrane</location>
        <topology evidence="1">Single-pass type I membrane protein</topology>
    </subcellularLocation>
</comment>
<evidence type="ECO:0000256" key="10">
    <source>
        <dbReference type="SAM" id="Phobius"/>
    </source>
</evidence>
<feature type="region of interest" description="Disordered" evidence="9">
    <location>
        <begin position="36"/>
        <end position="170"/>
    </location>
</feature>